<evidence type="ECO:0000313" key="7">
    <source>
        <dbReference type="Proteomes" id="UP000189935"/>
    </source>
</evidence>
<dbReference type="OrthoDB" id="9773738at2"/>
<accession>A0A1M6KYB7</accession>
<evidence type="ECO:0000259" key="5">
    <source>
        <dbReference type="SMART" id="SM00849"/>
    </source>
</evidence>
<dbReference type="GO" id="GO:0016787">
    <property type="term" value="F:hydrolase activity"/>
    <property type="evidence" value="ECO:0007669"/>
    <property type="project" value="UniProtKB-KW"/>
</dbReference>
<dbReference type="GO" id="GO:0046872">
    <property type="term" value="F:metal ion binding"/>
    <property type="evidence" value="ECO:0007669"/>
    <property type="project" value="UniProtKB-KW"/>
</dbReference>
<dbReference type="InterPro" id="IPR051013">
    <property type="entry name" value="MBL_superfamily_lactonases"/>
</dbReference>
<dbReference type="Pfam" id="PF00753">
    <property type="entry name" value="Lactamase_B"/>
    <property type="match status" value="1"/>
</dbReference>
<dbReference type="AlphaFoldDB" id="A0A1M6KYB7"/>
<dbReference type="CDD" id="cd07742">
    <property type="entry name" value="metallo-hydrolase-like_MBL-fold"/>
    <property type="match status" value="1"/>
</dbReference>
<dbReference type="Gene3D" id="3.60.15.10">
    <property type="entry name" value="Ribonuclease Z/Hydroxyacylglutathione hydrolase-like"/>
    <property type="match status" value="1"/>
</dbReference>
<dbReference type="SMART" id="SM00849">
    <property type="entry name" value="Lactamase_B"/>
    <property type="match status" value="1"/>
</dbReference>
<name>A0A1M6KYB7_9BRAD</name>
<proteinExistence type="inferred from homology"/>
<comment type="similarity">
    <text evidence="1">Belongs to the metallo-beta-lactamase superfamily.</text>
</comment>
<evidence type="ECO:0000256" key="4">
    <source>
        <dbReference type="ARBA" id="ARBA00022833"/>
    </source>
</evidence>
<evidence type="ECO:0000256" key="2">
    <source>
        <dbReference type="ARBA" id="ARBA00022723"/>
    </source>
</evidence>
<dbReference type="InterPro" id="IPR001279">
    <property type="entry name" value="Metallo-B-lactamas"/>
</dbReference>
<keyword evidence="2" id="KW-0479">Metal-binding</keyword>
<organism evidence="6 7">
    <name type="scientific">Bradyrhizobium lablabi</name>
    <dbReference type="NCBI Taxonomy" id="722472"/>
    <lineage>
        <taxon>Bacteria</taxon>
        <taxon>Pseudomonadati</taxon>
        <taxon>Pseudomonadota</taxon>
        <taxon>Alphaproteobacteria</taxon>
        <taxon>Hyphomicrobiales</taxon>
        <taxon>Nitrobacteraceae</taxon>
        <taxon>Bradyrhizobium</taxon>
    </lineage>
</organism>
<dbReference type="EMBL" id="LT670844">
    <property type="protein sequence ID" value="SHJ63874.1"/>
    <property type="molecule type" value="Genomic_DNA"/>
</dbReference>
<evidence type="ECO:0000313" key="6">
    <source>
        <dbReference type="EMBL" id="SHJ63874.1"/>
    </source>
</evidence>
<dbReference type="InterPro" id="IPR036866">
    <property type="entry name" value="RibonucZ/Hydroxyglut_hydro"/>
</dbReference>
<evidence type="ECO:0000256" key="3">
    <source>
        <dbReference type="ARBA" id="ARBA00022801"/>
    </source>
</evidence>
<dbReference type="RefSeq" id="WP_079537265.1">
    <property type="nucleotide sequence ID" value="NZ_LT670844.1"/>
</dbReference>
<sequence length="275" mass="31038">MRIHHLNTGTMCPIGRRFVNGTGGFFQRARMVCHCLLIETDDGLALVDTGIGLDDIAQPQRLGHRWVRQTAPRLDPAETAVLQIKSLGYSPDDVRHLLLTHLDRDHAGGVPDFPKAKVHVHRDEHAMAVSHQIAAPKGRYIAEQWKHGPDWKFYDEGGDDWFGFKGVRALGDREPDILMIPLPGHTLGHCGIAVRGKDKWLLHAGDSYFFHGQLQAKVRMPLVLGYFQRRVDMDRAARMANQERLRTLKANHGNEVTIFNSHDPVDYENCRCGGH</sequence>
<protein>
    <submittedName>
        <fullName evidence="6">Glyoxylase, beta-lactamase superfamily II</fullName>
    </submittedName>
</protein>
<dbReference type="PANTHER" id="PTHR42978">
    <property type="entry name" value="QUORUM-QUENCHING LACTONASE YTNP-RELATED-RELATED"/>
    <property type="match status" value="1"/>
</dbReference>
<feature type="domain" description="Metallo-beta-lactamase" evidence="5">
    <location>
        <begin position="32"/>
        <end position="262"/>
    </location>
</feature>
<keyword evidence="4" id="KW-0862">Zinc</keyword>
<dbReference type="Proteomes" id="UP000189935">
    <property type="component" value="Chromosome I"/>
</dbReference>
<dbReference type="PANTHER" id="PTHR42978:SF3">
    <property type="entry name" value="BLR3078 PROTEIN"/>
    <property type="match status" value="1"/>
</dbReference>
<reference evidence="6 7" key="1">
    <citation type="submission" date="2016-11" db="EMBL/GenBank/DDBJ databases">
        <authorList>
            <person name="Jaros S."/>
            <person name="Januszkiewicz K."/>
            <person name="Wedrychowicz H."/>
        </authorList>
    </citation>
    <scope>NUCLEOTIDE SEQUENCE [LARGE SCALE GENOMIC DNA]</scope>
    <source>
        <strain evidence="6 7">GAS499</strain>
    </source>
</reference>
<dbReference type="SUPFAM" id="SSF56281">
    <property type="entry name" value="Metallo-hydrolase/oxidoreductase"/>
    <property type="match status" value="1"/>
</dbReference>
<evidence type="ECO:0000256" key="1">
    <source>
        <dbReference type="ARBA" id="ARBA00007749"/>
    </source>
</evidence>
<keyword evidence="3" id="KW-0378">Hydrolase</keyword>
<gene>
    <name evidence="6" type="ORF">SAMN05444159_1115</name>
</gene>